<name>A0ABQ5S3L4_9CHLO</name>
<feature type="non-terminal residue" evidence="1">
    <location>
        <position position="110"/>
    </location>
</feature>
<feature type="non-terminal residue" evidence="1">
    <location>
        <position position="1"/>
    </location>
</feature>
<reference evidence="1 2" key="1">
    <citation type="journal article" date="2023" name="IScience">
        <title>Expanded male sex-determining region conserved during the evolution of homothallism in the green alga Volvox.</title>
        <authorList>
            <person name="Yamamoto K."/>
            <person name="Matsuzaki R."/>
            <person name="Mahakham W."/>
            <person name="Heman W."/>
            <person name="Sekimoto H."/>
            <person name="Kawachi M."/>
            <person name="Minakuchi Y."/>
            <person name="Toyoda A."/>
            <person name="Nozaki H."/>
        </authorList>
    </citation>
    <scope>NUCLEOTIDE SEQUENCE [LARGE SCALE GENOMIC DNA]</scope>
    <source>
        <strain evidence="1 2">NIES-4468</strain>
    </source>
</reference>
<sequence length="110" mass="11848">WMTPVGLCQNVLQAIPVHSLHAICILEETVRQTATKMVGSGLKWNTIRLQGLATVTDLLAFYLHEWLVQGGQVTTSPTGKVPLSDQGLKLLGVAVRARLALAAGKSYKVV</sequence>
<organism evidence="1 2">
    <name type="scientific">Volvox africanus</name>
    <dbReference type="NCBI Taxonomy" id="51714"/>
    <lineage>
        <taxon>Eukaryota</taxon>
        <taxon>Viridiplantae</taxon>
        <taxon>Chlorophyta</taxon>
        <taxon>core chlorophytes</taxon>
        <taxon>Chlorophyceae</taxon>
        <taxon>CS clade</taxon>
        <taxon>Chlamydomonadales</taxon>
        <taxon>Volvocaceae</taxon>
        <taxon>Volvox</taxon>
    </lineage>
</organism>
<evidence type="ECO:0000313" key="1">
    <source>
        <dbReference type="EMBL" id="GLI64286.1"/>
    </source>
</evidence>
<keyword evidence="2" id="KW-1185">Reference proteome</keyword>
<evidence type="ECO:0000313" key="2">
    <source>
        <dbReference type="Proteomes" id="UP001165090"/>
    </source>
</evidence>
<proteinExistence type="predicted"/>
<dbReference type="Proteomes" id="UP001165090">
    <property type="component" value="Unassembled WGS sequence"/>
</dbReference>
<protein>
    <submittedName>
        <fullName evidence="1">Uncharacterized protein</fullName>
    </submittedName>
</protein>
<comment type="caution">
    <text evidence="1">The sequence shown here is derived from an EMBL/GenBank/DDBJ whole genome shotgun (WGS) entry which is preliminary data.</text>
</comment>
<dbReference type="EMBL" id="BSDZ01000019">
    <property type="protein sequence ID" value="GLI64286.1"/>
    <property type="molecule type" value="Genomic_DNA"/>
</dbReference>
<gene>
    <name evidence="1" type="ORF">VaNZ11_007508</name>
</gene>
<accession>A0ABQ5S3L4</accession>